<gene>
    <name evidence="2" type="ORF">TCLT_LOCUS8578</name>
</gene>
<dbReference type="STRING" id="103827.A0A0N5D6D2"/>
<organism evidence="4">
    <name type="scientific">Thelazia callipaeda</name>
    <name type="common">Oriental eyeworm</name>
    <name type="synonym">Parasitic nematode</name>
    <dbReference type="NCBI Taxonomy" id="103827"/>
    <lineage>
        <taxon>Eukaryota</taxon>
        <taxon>Metazoa</taxon>
        <taxon>Ecdysozoa</taxon>
        <taxon>Nematoda</taxon>
        <taxon>Chromadorea</taxon>
        <taxon>Rhabditida</taxon>
        <taxon>Spirurina</taxon>
        <taxon>Spiruromorpha</taxon>
        <taxon>Thelazioidea</taxon>
        <taxon>Thelaziidae</taxon>
        <taxon>Thelazia</taxon>
    </lineage>
</organism>
<reference evidence="4" key="1">
    <citation type="submission" date="2017-02" db="UniProtKB">
        <authorList>
            <consortium name="WormBaseParasite"/>
        </authorList>
    </citation>
    <scope>IDENTIFICATION</scope>
</reference>
<dbReference type="EMBL" id="UYYF01004654">
    <property type="protein sequence ID" value="VDN06151.1"/>
    <property type="molecule type" value="Genomic_DNA"/>
</dbReference>
<protein>
    <submittedName>
        <fullName evidence="4">UPF0183 protein</fullName>
    </submittedName>
</protein>
<dbReference type="Proteomes" id="UP000276776">
    <property type="component" value="Unassembled WGS sequence"/>
</dbReference>
<comment type="similarity">
    <text evidence="1">Belongs to the PHAF1 family.</text>
</comment>
<name>A0A0N5D6D2_THECL</name>
<dbReference type="OrthoDB" id="411211at2759"/>
<dbReference type="Pfam" id="PF03676">
    <property type="entry name" value="PHAF1"/>
    <property type="match status" value="2"/>
</dbReference>
<evidence type="ECO:0000313" key="4">
    <source>
        <dbReference type="WBParaSite" id="TCLT_0000858901-mRNA-1"/>
    </source>
</evidence>
<dbReference type="OMA" id="YRKNDQK"/>
<dbReference type="InterPro" id="IPR005373">
    <property type="entry name" value="PHAF1"/>
</dbReference>
<proteinExistence type="inferred from homology"/>
<dbReference type="InterPro" id="IPR039156">
    <property type="entry name" value="PHAF1/BROMI"/>
</dbReference>
<accession>A0A0N5D6D2</accession>
<dbReference type="PANTHER" id="PTHR13465:SF2">
    <property type="entry name" value="PHAGOSOME ASSEMBLY FACTOR 1"/>
    <property type="match status" value="1"/>
</dbReference>
<reference evidence="2 3" key="2">
    <citation type="submission" date="2018-11" db="EMBL/GenBank/DDBJ databases">
        <authorList>
            <consortium name="Pathogen Informatics"/>
        </authorList>
    </citation>
    <scope>NUCLEOTIDE SEQUENCE [LARGE SCALE GENOMIC DNA]</scope>
</reference>
<dbReference type="AlphaFoldDB" id="A0A0N5D6D2"/>
<dbReference type="PANTHER" id="PTHR13465">
    <property type="entry name" value="UPF0183 PROTEIN"/>
    <property type="match status" value="1"/>
</dbReference>
<keyword evidence="3" id="KW-1185">Reference proteome</keyword>
<evidence type="ECO:0000313" key="2">
    <source>
        <dbReference type="EMBL" id="VDN06151.1"/>
    </source>
</evidence>
<dbReference type="GO" id="GO:0043001">
    <property type="term" value="P:Golgi to plasma membrane protein transport"/>
    <property type="evidence" value="ECO:0007669"/>
    <property type="project" value="TreeGrafter"/>
</dbReference>
<evidence type="ECO:0000313" key="3">
    <source>
        <dbReference type="Proteomes" id="UP000276776"/>
    </source>
</evidence>
<dbReference type="GO" id="GO:0005802">
    <property type="term" value="C:trans-Golgi network"/>
    <property type="evidence" value="ECO:0007669"/>
    <property type="project" value="TreeGrafter"/>
</dbReference>
<evidence type="ECO:0000256" key="1">
    <source>
        <dbReference type="ARBA" id="ARBA00024339"/>
    </source>
</evidence>
<dbReference type="WBParaSite" id="TCLT_0000858901-mRNA-1">
    <property type="protein sequence ID" value="TCLT_0000858901-mRNA-1"/>
    <property type="gene ID" value="TCLT_0000858901"/>
</dbReference>
<sequence>MLKVEVIPGRGIRNHFIEILLGMPINQAIIALHNASKHIQNVELTYSSQEPLTRDIIIRLVKDGIRFYFEPNSQLLRLIEIYDFSHIFLQYGGVVFSGPDDEADVNKVEKCFGATHPGVYVAEQNLYELSWKGLSFTFPTVSETSKFQASPVGSSGLGSLHYKRNSPPVLSKMTIYRGSHTLVRNPQISGTSLCGTVASVEVKAITDKKRIVGLFFTFVAEVPVVDESSPKQSFGPKKIERSIHFGDTTESVLSALGTPSKIFYTKADRMLIHRGEDSKKLRGPRPNYFFNYLSLGVDLLFDCITNRVQKFILHTNFPGHFDFGMCRESFLAAFCGDTSVQPVVLTRSGTDNPFGSTFCYGTDQVIVEVMDNGFIASVIIF</sequence>